<evidence type="ECO:0000313" key="1">
    <source>
        <dbReference type="EMBL" id="GGJ11993.1"/>
    </source>
</evidence>
<dbReference type="Proteomes" id="UP000661507">
    <property type="component" value="Unassembled WGS sequence"/>
</dbReference>
<protein>
    <submittedName>
        <fullName evidence="1">Uncharacterized protein</fullName>
    </submittedName>
</protein>
<proteinExistence type="predicted"/>
<evidence type="ECO:0000313" key="2">
    <source>
        <dbReference type="Proteomes" id="UP000661507"/>
    </source>
</evidence>
<dbReference type="EMBL" id="BMKW01000004">
    <property type="protein sequence ID" value="GGJ11993.1"/>
    <property type="molecule type" value="Genomic_DNA"/>
</dbReference>
<sequence length="89" mass="9404">MSTRLKPAVWLLATLSDTWPRARACALRPVMAVVMAPNKDIAFSAAGEIGLPGSPQPACQGGRRCGAARPAVWRQKLPLGRQPMPGTVA</sequence>
<reference evidence="1" key="1">
    <citation type="journal article" date="2014" name="Int. J. Syst. Evol. Microbiol.">
        <title>Complete genome sequence of Corynebacterium casei LMG S-19264T (=DSM 44701T), isolated from a smear-ripened cheese.</title>
        <authorList>
            <consortium name="US DOE Joint Genome Institute (JGI-PGF)"/>
            <person name="Walter F."/>
            <person name="Albersmeier A."/>
            <person name="Kalinowski J."/>
            <person name="Ruckert C."/>
        </authorList>
    </citation>
    <scope>NUCLEOTIDE SEQUENCE</scope>
    <source>
        <strain evidence="1">CGMCC 1.3617</strain>
    </source>
</reference>
<keyword evidence="2" id="KW-1185">Reference proteome</keyword>
<comment type="caution">
    <text evidence="1">The sequence shown here is derived from an EMBL/GenBank/DDBJ whole genome shotgun (WGS) entry which is preliminary data.</text>
</comment>
<gene>
    <name evidence="1" type="ORF">GCM10011320_18960</name>
</gene>
<reference evidence="1" key="2">
    <citation type="submission" date="2020-09" db="EMBL/GenBank/DDBJ databases">
        <authorList>
            <person name="Sun Q."/>
            <person name="Zhou Y."/>
        </authorList>
    </citation>
    <scope>NUCLEOTIDE SEQUENCE</scope>
    <source>
        <strain evidence="1">CGMCC 1.3617</strain>
    </source>
</reference>
<accession>A0A917KHV8</accession>
<organism evidence="1 2">
    <name type="scientific">Neoroseomonas lacus</name>
    <dbReference type="NCBI Taxonomy" id="287609"/>
    <lineage>
        <taxon>Bacteria</taxon>
        <taxon>Pseudomonadati</taxon>
        <taxon>Pseudomonadota</taxon>
        <taxon>Alphaproteobacteria</taxon>
        <taxon>Acetobacterales</taxon>
        <taxon>Acetobacteraceae</taxon>
        <taxon>Neoroseomonas</taxon>
    </lineage>
</organism>
<name>A0A917KHV8_9PROT</name>
<dbReference type="AlphaFoldDB" id="A0A917KHV8"/>